<organism evidence="8 9">
    <name type="scientific">Streptomyces rubrolavendulae</name>
    <dbReference type="NCBI Taxonomy" id="285473"/>
    <lineage>
        <taxon>Bacteria</taxon>
        <taxon>Bacillati</taxon>
        <taxon>Actinomycetota</taxon>
        <taxon>Actinomycetes</taxon>
        <taxon>Kitasatosporales</taxon>
        <taxon>Streptomycetaceae</taxon>
        <taxon>Streptomyces</taxon>
    </lineage>
</organism>
<dbReference type="GeneID" id="33066170"/>
<accession>A0A1D8FYH3</accession>
<keyword evidence="6" id="KW-1003">Cell membrane</keyword>
<sequence length="297" mass="31735">MYRFLLSRQWVILTLLALVLIPVMVELGFWQFHRHERRVAQNELIAANLAAKPVPVAELTSPGHTVPRSDYWRRATATGTFDTADEVVVRRRTNADDRVGMHVLTPLVLDDGRVVLVNRGWIPAAPDQKAYPDVPAAPKGRVTVTGRLMADQTTGSSGIKDLQGLPPRQVMLINSEQQAERTGREVLGGYLEMTEPAPAGDTPEPIPDPDHDSIGAHMAYAVQWWLFAAGVPVGWVVLVRRERHDRAAQAASGSTSADGSPHDGPSDTAPPGGGSSGGEAGGGATGGAQSTREPADA</sequence>
<dbReference type="RefSeq" id="WP_069975840.1">
    <property type="nucleotide sequence ID" value="NZ_CP017316.1"/>
</dbReference>
<protein>
    <recommendedName>
        <fullName evidence="6">SURF1-like protein</fullName>
    </recommendedName>
</protein>
<proteinExistence type="inferred from homology"/>
<evidence type="ECO:0000313" key="8">
    <source>
        <dbReference type="EMBL" id="AOT58258.1"/>
    </source>
</evidence>
<dbReference type="Proteomes" id="UP000095349">
    <property type="component" value="Chromosome"/>
</dbReference>
<dbReference type="PANTHER" id="PTHR23427">
    <property type="entry name" value="SURFEIT LOCUS PROTEIN"/>
    <property type="match status" value="1"/>
</dbReference>
<feature type="region of interest" description="Disordered" evidence="7">
    <location>
        <begin position="248"/>
        <end position="297"/>
    </location>
</feature>
<dbReference type="InterPro" id="IPR045214">
    <property type="entry name" value="Surf1/Surf4"/>
</dbReference>
<name>A0A1D8FYH3_9ACTN</name>
<feature type="compositionally biased region" description="Gly residues" evidence="7">
    <location>
        <begin position="271"/>
        <end position="286"/>
    </location>
</feature>
<dbReference type="KEGG" id="srn:A4G23_01065"/>
<gene>
    <name evidence="8" type="ORF">A4G23_01065</name>
</gene>
<reference evidence="8 9" key="1">
    <citation type="submission" date="2016-09" db="EMBL/GenBank/DDBJ databases">
        <title>Streptomyces rubrolavendulae MJM4426 Genome sequencing and assembly.</title>
        <authorList>
            <person name="Kim J.-G."/>
        </authorList>
    </citation>
    <scope>NUCLEOTIDE SEQUENCE [LARGE SCALE GENOMIC DNA]</scope>
    <source>
        <strain evidence="8 9">MJM4426</strain>
    </source>
</reference>
<evidence type="ECO:0000256" key="5">
    <source>
        <dbReference type="ARBA" id="ARBA00023136"/>
    </source>
</evidence>
<evidence type="ECO:0000256" key="6">
    <source>
        <dbReference type="RuleBase" id="RU363076"/>
    </source>
</evidence>
<keyword evidence="4" id="KW-1133">Transmembrane helix</keyword>
<dbReference type="PROSITE" id="PS50895">
    <property type="entry name" value="SURF1"/>
    <property type="match status" value="1"/>
</dbReference>
<dbReference type="Pfam" id="PF02104">
    <property type="entry name" value="SURF1"/>
    <property type="match status" value="1"/>
</dbReference>
<dbReference type="CDD" id="cd06662">
    <property type="entry name" value="SURF1"/>
    <property type="match status" value="1"/>
</dbReference>
<evidence type="ECO:0000256" key="1">
    <source>
        <dbReference type="ARBA" id="ARBA00004370"/>
    </source>
</evidence>
<dbReference type="STRING" id="285473.A4G23_01065"/>
<dbReference type="OrthoDB" id="9807214at2"/>
<dbReference type="PANTHER" id="PTHR23427:SF2">
    <property type="entry name" value="SURFEIT LOCUS PROTEIN 1"/>
    <property type="match status" value="1"/>
</dbReference>
<dbReference type="EMBL" id="CP017316">
    <property type="protein sequence ID" value="AOT58258.1"/>
    <property type="molecule type" value="Genomic_DNA"/>
</dbReference>
<dbReference type="PATRIC" id="fig|285473.5.peg.1110"/>
<evidence type="ECO:0000256" key="3">
    <source>
        <dbReference type="ARBA" id="ARBA00022692"/>
    </source>
</evidence>
<dbReference type="InterPro" id="IPR002994">
    <property type="entry name" value="Surf1/Shy1"/>
</dbReference>
<comment type="subcellular location">
    <subcellularLocation>
        <location evidence="6">Cell membrane</location>
        <topology evidence="6">Multi-pass membrane protein</topology>
    </subcellularLocation>
    <subcellularLocation>
        <location evidence="1">Membrane</location>
    </subcellularLocation>
</comment>
<evidence type="ECO:0000256" key="4">
    <source>
        <dbReference type="ARBA" id="ARBA00022989"/>
    </source>
</evidence>
<comment type="similarity">
    <text evidence="2 6">Belongs to the SURF1 family.</text>
</comment>
<keyword evidence="3" id="KW-0812">Transmembrane</keyword>
<dbReference type="AlphaFoldDB" id="A0A1D8FYH3"/>
<keyword evidence="5" id="KW-0472">Membrane</keyword>
<evidence type="ECO:0000256" key="2">
    <source>
        <dbReference type="ARBA" id="ARBA00007165"/>
    </source>
</evidence>
<dbReference type="GO" id="GO:0005886">
    <property type="term" value="C:plasma membrane"/>
    <property type="evidence" value="ECO:0007669"/>
    <property type="project" value="UniProtKB-SubCell"/>
</dbReference>
<evidence type="ECO:0000256" key="7">
    <source>
        <dbReference type="SAM" id="MobiDB-lite"/>
    </source>
</evidence>
<keyword evidence="9" id="KW-1185">Reference proteome</keyword>
<evidence type="ECO:0000313" key="9">
    <source>
        <dbReference type="Proteomes" id="UP000095349"/>
    </source>
</evidence>